<dbReference type="EMBL" id="JALKCH010000003">
    <property type="protein sequence ID" value="MCK0196397.1"/>
    <property type="molecule type" value="Genomic_DNA"/>
</dbReference>
<keyword evidence="1" id="KW-0812">Transmembrane</keyword>
<proteinExistence type="predicted"/>
<dbReference type="Proteomes" id="UP001203284">
    <property type="component" value="Unassembled WGS sequence"/>
</dbReference>
<keyword evidence="1" id="KW-0472">Membrane</keyword>
<evidence type="ECO:0000256" key="2">
    <source>
        <dbReference type="SAM" id="SignalP"/>
    </source>
</evidence>
<dbReference type="RefSeq" id="WP_247027429.1">
    <property type="nucleotide sequence ID" value="NZ_JALKCH010000003.1"/>
</dbReference>
<comment type="caution">
    <text evidence="3">The sequence shown here is derived from an EMBL/GenBank/DDBJ whole genome shotgun (WGS) entry which is preliminary data.</text>
</comment>
<evidence type="ECO:0000256" key="1">
    <source>
        <dbReference type="SAM" id="Phobius"/>
    </source>
</evidence>
<accession>A0ABT0D9B6</accession>
<gene>
    <name evidence="3" type="ORF">MWN34_05655</name>
</gene>
<name>A0ABT0D9B6_9HYPH</name>
<organism evidence="3 4">
    <name type="scientific">Ancylobacter crimeensis</name>
    <dbReference type="NCBI Taxonomy" id="2579147"/>
    <lineage>
        <taxon>Bacteria</taxon>
        <taxon>Pseudomonadati</taxon>
        <taxon>Pseudomonadota</taxon>
        <taxon>Alphaproteobacteria</taxon>
        <taxon>Hyphomicrobiales</taxon>
        <taxon>Xanthobacteraceae</taxon>
        <taxon>Ancylobacter</taxon>
    </lineage>
</organism>
<feature type="chain" id="PRO_5045445694" evidence="2">
    <location>
        <begin position="23"/>
        <end position="260"/>
    </location>
</feature>
<dbReference type="InterPro" id="IPR019088">
    <property type="entry name" value="CHP02186-rel_TM"/>
</dbReference>
<feature type="signal peptide" evidence="2">
    <location>
        <begin position="1"/>
        <end position="22"/>
    </location>
</feature>
<keyword evidence="2" id="KW-0732">Signal</keyword>
<keyword evidence="1" id="KW-1133">Transmembrane helix</keyword>
<sequence>MTSRAVLLAALLLAVAVLPARAKEVVLSLSKDRVTISSSFSGEDVALFGVIGRGDAATPDAAEPAYDVIVTVRGPNQSFTTWRKERRLGLWMNVDSRAFVAAPSYLAVLSNRPPEAIAAPDILRQEQAGFAHNHLLQRVGTDYADVIASDPFRQAFLRVKKAEGLYFERTAGVEFIAPYVFRASIPIPGRAPVGDYQVVAKVFADGQLISQQSVPLHIAKVDFEQAVATAAREHAVLYGFVAALGALAVGWLASVVFRRD</sequence>
<protein>
    <submittedName>
        <fullName evidence="3">TIGR02186 family protein</fullName>
    </submittedName>
</protein>
<keyword evidence="4" id="KW-1185">Reference proteome</keyword>
<feature type="transmembrane region" description="Helical" evidence="1">
    <location>
        <begin position="235"/>
        <end position="257"/>
    </location>
</feature>
<dbReference type="Pfam" id="PF09608">
    <property type="entry name" value="Alph_Pro_TM"/>
    <property type="match status" value="1"/>
</dbReference>
<reference evidence="3 4" key="1">
    <citation type="submission" date="2022-04" db="EMBL/GenBank/DDBJ databases">
        <authorList>
            <person name="Grouzdev D.S."/>
            <person name="Pantiukh K.S."/>
            <person name="Krutkina M.S."/>
        </authorList>
    </citation>
    <scope>NUCLEOTIDE SEQUENCE [LARGE SCALE GENOMIC DNA]</scope>
    <source>
        <strain evidence="3 4">6x-1</strain>
    </source>
</reference>
<evidence type="ECO:0000313" key="4">
    <source>
        <dbReference type="Proteomes" id="UP001203284"/>
    </source>
</evidence>
<evidence type="ECO:0000313" key="3">
    <source>
        <dbReference type="EMBL" id="MCK0196397.1"/>
    </source>
</evidence>